<feature type="domain" description="Alpha/beta hydrolase fold-3" evidence="1">
    <location>
        <begin position="42"/>
        <end position="93"/>
    </location>
</feature>
<reference evidence="2 3" key="1">
    <citation type="submission" date="2021-03" db="EMBL/GenBank/DDBJ databases">
        <title>Sequencing the genomes of 1000 actinobacteria strains.</title>
        <authorList>
            <person name="Klenk H.-P."/>
        </authorList>
    </citation>
    <scope>NUCLEOTIDE SEQUENCE [LARGE SCALE GENOMIC DNA]</scope>
    <source>
        <strain evidence="2 3">DSM 45256</strain>
    </source>
</reference>
<proteinExistence type="predicted"/>
<dbReference type="SUPFAM" id="SSF53474">
    <property type="entry name" value="alpha/beta-Hydrolases"/>
    <property type="match status" value="1"/>
</dbReference>
<keyword evidence="3" id="KW-1185">Reference proteome</keyword>
<protein>
    <submittedName>
        <fullName evidence="2">Acetyl esterase/lipase</fullName>
    </submittedName>
</protein>
<comment type="caution">
    <text evidence="2">The sequence shown here is derived from an EMBL/GenBank/DDBJ whole genome shotgun (WGS) entry which is preliminary data.</text>
</comment>
<sequence length="118" mass="12441">MALDPDATALLDGLAAQGFRSFEKIGVDATRTAVDSLTGLQRPARDVAGLPPTLVVTTEYDALRDEGESFAAALHRAGTPVTSTRVDGLVHALYWASGAVGRSSEIHEAVLEHLRTSL</sequence>
<organism evidence="2 3">
    <name type="scientific">Pseudonocardia parietis</name>
    <dbReference type="NCBI Taxonomy" id="570936"/>
    <lineage>
        <taxon>Bacteria</taxon>
        <taxon>Bacillati</taxon>
        <taxon>Actinomycetota</taxon>
        <taxon>Actinomycetes</taxon>
        <taxon>Pseudonocardiales</taxon>
        <taxon>Pseudonocardiaceae</taxon>
        <taxon>Pseudonocardia</taxon>
    </lineage>
</organism>
<evidence type="ECO:0000313" key="3">
    <source>
        <dbReference type="Proteomes" id="UP001519295"/>
    </source>
</evidence>
<dbReference type="InterPro" id="IPR029058">
    <property type="entry name" value="AB_hydrolase_fold"/>
</dbReference>
<accession>A0ABS4VRC4</accession>
<evidence type="ECO:0000313" key="2">
    <source>
        <dbReference type="EMBL" id="MBP2366485.1"/>
    </source>
</evidence>
<dbReference type="EMBL" id="JAGINU010000001">
    <property type="protein sequence ID" value="MBP2366485.1"/>
    <property type="molecule type" value="Genomic_DNA"/>
</dbReference>
<evidence type="ECO:0000259" key="1">
    <source>
        <dbReference type="Pfam" id="PF07859"/>
    </source>
</evidence>
<gene>
    <name evidence="2" type="ORF">JOF36_002181</name>
</gene>
<dbReference type="RefSeq" id="WP_210026546.1">
    <property type="nucleotide sequence ID" value="NZ_JAGINU010000001.1"/>
</dbReference>
<dbReference type="Gene3D" id="3.40.50.1820">
    <property type="entry name" value="alpha/beta hydrolase"/>
    <property type="match status" value="1"/>
</dbReference>
<name>A0ABS4VRC4_9PSEU</name>
<dbReference type="Proteomes" id="UP001519295">
    <property type="component" value="Unassembled WGS sequence"/>
</dbReference>
<dbReference type="Pfam" id="PF07859">
    <property type="entry name" value="Abhydrolase_3"/>
    <property type="match status" value="1"/>
</dbReference>
<dbReference type="InterPro" id="IPR013094">
    <property type="entry name" value="AB_hydrolase_3"/>
</dbReference>